<dbReference type="EMBL" id="SPQQ01000006">
    <property type="protein sequence ID" value="TGE36847.1"/>
    <property type="molecule type" value="Genomic_DNA"/>
</dbReference>
<dbReference type="PANTHER" id="PTHR33516:SF2">
    <property type="entry name" value="LEXA REPRESSOR-RELATED"/>
    <property type="match status" value="1"/>
</dbReference>
<dbReference type="Pfam" id="PF00717">
    <property type="entry name" value="Peptidase_S24"/>
    <property type="match status" value="1"/>
</dbReference>
<feature type="domain" description="Peptidase S24/S26A/S26B/S26C" evidence="1">
    <location>
        <begin position="1"/>
        <end position="72"/>
    </location>
</feature>
<evidence type="ECO:0000313" key="2">
    <source>
        <dbReference type="EMBL" id="TGE36847.1"/>
    </source>
</evidence>
<comment type="caution">
    <text evidence="2">The sequence shown here is derived from an EMBL/GenBank/DDBJ whole genome shotgun (WGS) entry which is preliminary data.</text>
</comment>
<dbReference type="CDD" id="cd06529">
    <property type="entry name" value="S24_LexA-like"/>
    <property type="match status" value="1"/>
</dbReference>
<evidence type="ECO:0000259" key="1">
    <source>
        <dbReference type="Pfam" id="PF00717"/>
    </source>
</evidence>
<dbReference type="InterPro" id="IPR015927">
    <property type="entry name" value="Peptidase_S24_S26A/B/C"/>
</dbReference>
<gene>
    <name evidence="2" type="ORF">E4K67_17250</name>
</gene>
<dbReference type="InterPro" id="IPR050077">
    <property type="entry name" value="LexA_repressor"/>
</dbReference>
<dbReference type="InterPro" id="IPR039418">
    <property type="entry name" value="LexA-like"/>
</dbReference>
<evidence type="ECO:0000313" key="3">
    <source>
        <dbReference type="Proteomes" id="UP000298460"/>
    </source>
</evidence>
<dbReference type="AlphaFoldDB" id="A0A4Z0R4B7"/>
<dbReference type="Proteomes" id="UP000298460">
    <property type="component" value="Unassembled WGS sequence"/>
</dbReference>
<dbReference type="PANTHER" id="PTHR33516">
    <property type="entry name" value="LEXA REPRESSOR"/>
    <property type="match status" value="1"/>
</dbReference>
<protein>
    <recommendedName>
        <fullName evidence="1">Peptidase S24/S26A/S26B/S26C domain-containing protein</fullName>
    </recommendedName>
</protein>
<name>A0A4Z0R4B7_9FIRM</name>
<dbReference type="SUPFAM" id="SSF51306">
    <property type="entry name" value="LexA/Signal peptidase"/>
    <property type="match status" value="1"/>
</dbReference>
<sequence>MIYAGILPGDIILIKQTNIANTGDLVAVGVEDSAWSANLKYFVEPNGHHCLRSANPAYHDIEYTDKHRIIGTMEGLIRERAPSENEYEVLINYGNTFKNEWLEVISLAQLLGLNAEKVRSLIEIQKSMHDQLSK</sequence>
<reference evidence="2 3" key="1">
    <citation type="submission" date="2019-03" db="EMBL/GenBank/DDBJ databases">
        <title>Draft Genome Sequence of Desulfosporosinus fructosivorans Strain 63.6F, Isolated from Marine Sediment in the Baltic Sea.</title>
        <authorList>
            <person name="Hausmann B."/>
            <person name="Vandieken V."/>
            <person name="Pjevac P."/>
            <person name="Schreck K."/>
            <person name="Herbold C.W."/>
            <person name="Loy A."/>
        </authorList>
    </citation>
    <scope>NUCLEOTIDE SEQUENCE [LARGE SCALE GENOMIC DNA]</scope>
    <source>
        <strain evidence="2 3">63.6F</strain>
    </source>
</reference>
<proteinExistence type="predicted"/>
<dbReference type="Gene3D" id="2.10.109.10">
    <property type="entry name" value="Umud Fragment, subunit A"/>
    <property type="match status" value="1"/>
</dbReference>
<dbReference type="InterPro" id="IPR036286">
    <property type="entry name" value="LexA/Signal_pep-like_sf"/>
</dbReference>
<dbReference type="OrthoDB" id="1766270at2"/>
<accession>A0A4Z0R4B7</accession>
<organism evidence="2 3">
    <name type="scientific">Desulfosporosinus fructosivorans</name>
    <dbReference type="NCBI Taxonomy" id="2018669"/>
    <lineage>
        <taxon>Bacteria</taxon>
        <taxon>Bacillati</taxon>
        <taxon>Bacillota</taxon>
        <taxon>Clostridia</taxon>
        <taxon>Eubacteriales</taxon>
        <taxon>Desulfitobacteriaceae</taxon>
        <taxon>Desulfosporosinus</taxon>
    </lineage>
</organism>
<keyword evidence="3" id="KW-1185">Reference proteome</keyword>